<comment type="caution">
    <text evidence="1">The sequence shown here is derived from an EMBL/GenBank/DDBJ whole genome shotgun (WGS) entry which is preliminary data.</text>
</comment>
<organism evidence="1 2">
    <name type="scientific">Vararia minispora EC-137</name>
    <dbReference type="NCBI Taxonomy" id="1314806"/>
    <lineage>
        <taxon>Eukaryota</taxon>
        <taxon>Fungi</taxon>
        <taxon>Dikarya</taxon>
        <taxon>Basidiomycota</taxon>
        <taxon>Agaricomycotina</taxon>
        <taxon>Agaricomycetes</taxon>
        <taxon>Russulales</taxon>
        <taxon>Lachnocladiaceae</taxon>
        <taxon>Vararia</taxon>
    </lineage>
</organism>
<protein>
    <submittedName>
        <fullName evidence="1">Uncharacterized protein</fullName>
    </submittedName>
</protein>
<keyword evidence="2" id="KW-1185">Reference proteome</keyword>
<gene>
    <name evidence="1" type="ORF">K488DRAFT_85319</name>
</gene>
<dbReference type="Proteomes" id="UP000814128">
    <property type="component" value="Unassembled WGS sequence"/>
</dbReference>
<dbReference type="EMBL" id="MU273530">
    <property type="protein sequence ID" value="KAI0033022.1"/>
    <property type="molecule type" value="Genomic_DNA"/>
</dbReference>
<sequence>MASRLVWLITGTSSGVGRELTLAALRRGDRVVATARARSLGALDSLKAQGADVLELDVTAPLPDLQTIAEKAIALHGRVDVVVNNAGYIEIGAIEENTPEETQRQFDTNVFGALNVARAFLPHMRARKSGTILWLGSLGGWRTGSGLGLYAATKHALRALAGALDSEVSPLGLRSIVVELGYFRTSFLTASNRAPYRARITEYAPVVEAADKALLAMNGKQRGDPVKAAEIIVDVAHRSGVVEGKEIPYVIGLGEDYQTLVRGMAQDALKRVAEWDEIATSTDISKDA</sequence>
<reference evidence="1" key="1">
    <citation type="submission" date="2021-02" db="EMBL/GenBank/DDBJ databases">
        <authorList>
            <consortium name="DOE Joint Genome Institute"/>
            <person name="Ahrendt S."/>
            <person name="Looney B.P."/>
            <person name="Miyauchi S."/>
            <person name="Morin E."/>
            <person name="Drula E."/>
            <person name="Courty P.E."/>
            <person name="Chicoki N."/>
            <person name="Fauchery L."/>
            <person name="Kohler A."/>
            <person name="Kuo A."/>
            <person name="Labutti K."/>
            <person name="Pangilinan J."/>
            <person name="Lipzen A."/>
            <person name="Riley R."/>
            <person name="Andreopoulos W."/>
            <person name="He G."/>
            <person name="Johnson J."/>
            <person name="Barry K.W."/>
            <person name="Grigoriev I.V."/>
            <person name="Nagy L."/>
            <person name="Hibbett D."/>
            <person name="Henrissat B."/>
            <person name="Matheny P.B."/>
            <person name="Labbe J."/>
            <person name="Martin F."/>
        </authorList>
    </citation>
    <scope>NUCLEOTIDE SEQUENCE</scope>
    <source>
        <strain evidence="1">EC-137</strain>
    </source>
</reference>
<evidence type="ECO:0000313" key="1">
    <source>
        <dbReference type="EMBL" id="KAI0033022.1"/>
    </source>
</evidence>
<proteinExistence type="predicted"/>
<name>A0ACB8QMT3_9AGAM</name>
<accession>A0ACB8QMT3</accession>
<reference evidence="1" key="2">
    <citation type="journal article" date="2022" name="New Phytol.">
        <title>Evolutionary transition to the ectomycorrhizal habit in the genomes of a hyperdiverse lineage of mushroom-forming fungi.</title>
        <authorList>
            <person name="Looney B."/>
            <person name="Miyauchi S."/>
            <person name="Morin E."/>
            <person name="Drula E."/>
            <person name="Courty P.E."/>
            <person name="Kohler A."/>
            <person name="Kuo A."/>
            <person name="LaButti K."/>
            <person name="Pangilinan J."/>
            <person name="Lipzen A."/>
            <person name="Riley R."/>
            <person name="Andreopoulos W."/>
            <person name="He G."/>
            <person name="Johnson J."/>
            <person name="Nolan M."/>
            <person name="Tritt A."/>
            <person name="Barry K.W."/>
            <person name="Grigoriev I.V."/>
            <person name="Nagy L.G."/>
            <person name="Hibbett D."/>
            <person name="Henrissat B."/>
            <person name="Matheny P.B."/>
            <person name="Labbe J."/>
            <person name="Martin F.M."/>
        </authorList>
    </citation>
    <scope>NUCLEOTIDE SEQUENCE</scope>
    <source>
        <strain evidence="1">EC-137</strain>
    </source>
</reference>
<evidence type="ECO:0000313" key="2">
    <source>
        <dbReference type="Proteomes" id="UP000814128"/>
    </source>
</evidence>